<name>D7P187_9PAPI</name>
<evidence type="ECO:0000256" key="2">
    <source>
        <dbReference type="ARBA" id="ARBA00022518"/>
    </source>
</evidence>
<dbReference type="Pfam" id="PF00518">
    <property type="entry name" value="E6"/>
    <property type="match status" value="1"/>
</dbReference>
<dbReference type="GO" id="GO:0006351">
    <property type="term" value="P:DNA-templated transcription"/>
    <property type="evidence" value="ECO:0007669"/>
    <property type="project" value="UniProtKB-UniRule"/>
</dbReference>
<keyword evidence="15 16" id="KW-1119">Modulation of host cell apoptosis by virus</keyword>
<evidence type="ECO:0000256" key="15">
    <source>
        <dbReference type="ARBA" id="ARBA00023323"/>
    </source>
</evidence>
<evidence type="ECO:0000256" key="7">
    <source>
        <dbReference type="ARBA" id="ARBA00022771"/>
    </source>
</evidence>
<dbReference type="InterPro" id="IPR038575">
    <property type="entry name" value="E6_sf"/>
</dbReference>
<evidence type="ECO:0000256" key="13">
    <source>
        <dbReference type="ARBA" id="ARBA00023200"/>
    </source>
</evidence>
<comment type="subcellular location">
    <subcellularLocation>
        <location evidence="16 17">Host cytoplasm</location>
    </subcellularLocation>
    <subcellularLocation>
        <location evidence="16 17">Host nucleus</location>
    </subcellularLocation>
</comment>
<sequence length="137" mass="15853">MEPNITVEGYCTLYGCSLETAFLPCLFCRNILSFQDLCAFSTKCLNLVLRNFAFYAACTACLRISAAYEQRHYYQCSTDSCFLEFLCGSHIGLINVRCVHCMKRLDNIEKLDCLNRREKFHLVRGIWRSSCRLCKTL</sequence>
<dbReference type="GO" id="GO:0039502">
    <property type="term" value="P:symbiont-mediated suppression of host type I interferon-mediated signaling pathway"/>
    <property type="evidence" value="ECO:0007669"/>
    <property type="project" value="UniProtKB-UniRule"/>
</dbReference>
<keyword evidence="7 16" id="KW-0863">Zinc-finger</keyword>
<evidence type="ECO:0000256" key="16">
    <source>
        <dbReference type="HAMAP-Rule" id="MF_04006"/>
    </source>
</evidence>
<proteinExistence type="inferred from homology"/>
<keyword evidence="11 16" id="KW-0010">Activator</keyword>
<dbReference type="GO" id="GO:0052150">
    <property type="term" value="P:symbiont-mediated perturbation of host apoptosis"/>
    <property type="evidence" value="ECO:0007669"/>
    <property type="project" value="UniProtKB-KW"/>
</dbReference>
<keyword evidence="12 16" id="KW-0804">Transcription</keyword>
<keyword evidence="14 16" id="KW-0899">Viral immunoevasion</keyword>
<dbReference type="Proteomes" id="UP000165823">
    <property type="component" value="Segment"/>
</dbReference>
<evidence type="ECO:0000313" key="18">
    <source>
        <dbReference type="EMBL" id="ADH29819.1"/>
    </source>
</evidence>
<comment type="caution">
    <text evidence="16">Lacks conserved residue(s) required for the propagation of feature annotation.</text>
</comment>
<evidence type="ECO:0000313" key="19">
    <source>
        <dbReference type="Proteomes" id="UP000165823"/>
    </source>
</evidence>
<dbReference type="GO" id="GO:0039648">
    <property type="term" value="P:symbiont-mediated perturbation of host ubiquitin-like protein modification"/>
    <property type="evidence" value="ECO:0007669"/>
    <property type="project" value="UniProtKB-UniRule"/>
</dbReference>
<dbReference type="GO" id="GO:0006355">
    <property type="term" value="P:regulation of DNA-templated transcription"/>
    <property type="evidence" value="ECO:0007669"/>
    <property type="project" value="UniProtKB-UniRule"/>
</dbReference>
<keyword evidence="4 16" id="KW-0945">Host-virus interaction</keyword>
<dbReference type="GO" id="GO:0030430">
    <property type="term" value="C:host cell cytoplasm"/>
    <property type="evidence" value="ECO:0007669"/>
    <property type="project" value="UniProtKB-SubCell"/>
</dbReference>
<keyword evidence="3 16" id="KW-1048">Host nucleus</keyword>
<dbReference type="GO" id="GO:0003677">
    <property type="term" value="F:DNA binding"/>
    <property type="evidence" value="ECO:0007669"/>
    <property type="project" value="UniProtKB-UniRule"/>
</dbReference>
<keyword evidence="10 16" id="KW-0238">DNA-binding</keyword>
<evidence type="ECO:0000256" key="4">
    <source>
        <dbReference type="ARBA" id="ARBA00022581"/>
    </source>
</evidence>
<evidence type="ECO:0000256" key="17">
    <source>
        <dbReference type="RuleBase" id="RU363123"/>
    </source>
</evidence>
<comment type="function">
    <text evidence="16">Plays a major role in the induction and maintenance of cellular transformation. E6 associates with host UBE3A/E6-AP ubiquitin-protein ligase and modulates its activity. Protects host keratinocytes from apoptosis by mediating the degradation of host BAK1. May also inhibit host immune response.</text>
</comment>
<reference evidence="18 19" key="1">
    <citation type="journal article" date="2010" name="Virology">
        <title>Classification of papillomaviruses (PVs) based on 189 PV types and proposal of taxonomic amendments.</title>
        <authorList>
            <person name="Bernard H.U."/>
            <person name="Burk R.D."/>
            <person name="Chen Z."/>
            <person name="van Doorslaer K."/>
            <person name="Hausen H."/>
            <person name="de Villiers E.M."/>
        </authorList>
    </citation>
    <scope>NUCLEOTIDE SEQUENCE [LARGE SCALE GENOMIC DNA]</scope>
    <source>
        <strain evidence="18">NJ2501</strain>
    </source>
</reference>
<dbReference type="SUPFAM" id="SSF161229">
    <property type="entry name" value="E6 C-terminal domain-like"/>
    <property type="match status" value="2"/>
</dbReference>
<evidence type="ECO:0000256" key="10">
    <source>
        <dbReference type="ARBA" id="ARBA00023125"/>
    </source>
</evidence>
<evidence type="ECO:0000256" key="14">
    <source>
        <dbReference type="ARBA" id="ARBA00023280"/>
    </source>
</evidence>
<evidence type="ECO:0000256" key="8">
    <source>
        <dbReference type="ARBA" id="ARBA00022833"/>
    </source>
</evidence>
<dbReference type="GO" id="GO:0008270">
    <property type="term" value="F:zinc ion binding"/>
    <property type="evidence" value="ECO:0007669"/>
    <property type="project" value="UniProtKB-KW"/>
</dbReference>
<keyword evidence="5 16" id="KW-1090">Inhibition of host innate immune response by virus</keyword>
<keyword evidence="13 16" id="KW-1035">Host cytoplasm</keyword>
<gene>
    <name evidence="16 18" type="primary">E6</name>
</gene>
<evidence type="ECO:0000256" key="12">
    <source>
        <dbReference type="ARBA" id="ARBA00023163"/>
    </source>
</evidence>
<keyword evidence="2 16" id="KW-0244">Early protein</keyword>
<evidence type="ECO:0000256" key="5">
    <source>
        <dbReference type="ARBA" id="ARBA00022632"/>
    </source>
</evidence>
<evidence type="ECO:0000256" key="1">
    <source>
        <dbReference type="ARBA" id="ARBA00006346"/>
    </source>
</evidence>
<evidence type="ECO:0000256" key="11">
    <source>
        <dbReference type="ARBA" id="ARBA00023159"/>
    </source>
</evidence>
<dbReference type="HAMAP" id="MF_04006">
    <property type="entry name" value="HPV_E6"/>
    <property type="match status" value="1"/>
</dbReference>
<dbReference type="GO" id="GO:0052170">
    <property type="term" value="P:symbiont-mediated suppression of host innate immune response"/>
    <property type="evidence" value="ECO:0007669"/>
    <property type="project" value="UniProtKB-KW"/>
</dbReference>
<keyword evidence="9 16" id="KW-0805">Transcription regulation</keyword>
<dbReference type="Gene3D" id="3.30.240.40">
    <property type="entry name" value="E6 early regulatory protein"/>
    <property type="match status" value="2"/>
</dbReference>
<dbReference type="EMBL" id="GQ845445">
    <property type="protein sequence ID" value="ADH29819.1"/>
    <property type="molecule type" value="Genomic_DNA"/>
</dbReference>
<keyword evidence="6 16" id="KW-0479">Metal-binding</keyword>
<evidence type="ECO:0000256" key="3">
    <source>
        <dbReference type="ARBA" id="ARBA00022562"/>
    </source>
</evidence>
<dbReference type="GO" id="GO:0042025">
    <property type="term" value="C:host cell nucleus"/>
    <property type="evidence" value="ECO:0007669"/>
    <property type="project" value="UniProtKB-SubCell"/>
</dbReference>
<organism evidence="18 19">
    <name type="scientific">Human papillomavirus 123</name>
    <dbReference type="NCBI Taxonomy" id="765055"/>
    <lineage>
        <taxon>Viruses</taxon>
        <taxon>Monodnaviria</taxon>
        <taxon>Shotokuvirae</taxon>
        <taxon>Cossaviricota</taxon>
        <taxon>Papovaviricetes</taxon>
        <taxon>Zurhausenvirales</taxon>
        <taxon>Papillomaviridae</taxon>
        <taxon>Firstpapillomavirinae</taxon>
        <taxon>Gammapapillomavirus</taxon>
        <taxon>Gammapapillomavirus 7</taxon>
    </lineage>
</organism>
<evidence type="ECO:0000256" key="6">
    <source>
        <dbReference type="ARBA" id="ARBA00022723"/>
    </source>
</evidence>
<comment type="similarity">
    <text evidence="1 16 17">Belongs to the papillomaviridae E6 protein family.</text>
</comment>
<accession>D7P187</accession>
<feature type="zinc finger region" evidence="16">
    <location>
        <begin position="25"/>
        <end position="61"/>
    </location>
</feature>
<feature type="zinc finger region" evidence="16">
    <location>
        <begin position="98"/>
        <end position="134"/>
    </location>
</feature>
<protein>
    <recommendedName>
        <fullName evidence="16 17">Protein E6</fullName>
    </recommendedName>
</protein>
<dbReference type="InterPro" id="IPR001334">
    <property type="entry name" value="E6"/>
</dbReference>
<comment type="subunit">
    <text evidence="16">Forms homodimers. Interacts with ubiquitin-protein ligase UBE3A/E6-AP; this interaction stimulates UBE3A ubiquitin activity. Interacts with host BAK1.</text>
</comment>
<keyword evidence="8 16" id="KW-0862">Zinc</keyword>
<evidence type="ECO:0000256" key="9">
    <source>
        <dbReference type="ARBA" id="ARBA00023015"/>
    </source>
</evidence>